<evidence type="ECO:0000256" key="7">
    <source>
        <dbReference type="ARBA" id="ARBA00048475"/>
    </source>
</evidence>
<dbReference type="InterPro" id="IPR050089">
    <property type="entry name" value="SAICAR_synthetase"/>
</dbReference>
<evidence type="ECO:0000256" key="6">
    <source>
        <dbReference type="ARBA" id="ARBA00022840"/>
    </source>
</evidence>
<dbReference type="UniPathway" id="UPA00074">
    <property type="reaction ID" value="UER00131"/>
</dbReference>
<dbReference type="GO" id="GO:0005524">
    <property type="term" value="F:ATP binding"/>
    <property type="evidence" value="ECO:0007669"/>
    <property type="project" value="UniProtKB-KW"/>
</dbReference>
<evidence type="ECO:0000313" key="13">
    <source>
        <dbReference type="Proteomes" id="UP000062768"/>
    </source>
</evidence>
<sequence>MNIDKGNLLYRGKAKDVYQTSNPNQVLVKFRDDITAGDGEKKEVMGLKGYYNSIISAKFFQLLEEVGVKTQYIDLPEPGYMLCHKLDMIPLEVITRNLAAGSLLRRFPFQDGQTFHPPIIQMDYKNDEYHDPMLNDDIILALGLATADDLEEIRQITLKINRTLKTFLEDRGLIFPDFKIEYGRDVDGNIVLGDEISPDTCRFWDRETCDVLDKDLFRKGESGVIEAYQKVANIILDDEDKKKWKLDF</sequence>
<keyword evidence="3 8" id="KW-0436">Ligase</keyword>
<dbReference type="PATRIC" id="fig|2162.10.peg.724"/>
<reference evidence="12" key="3">
    <citation type="submission" date="2014-09" db="EMBL/GenBank/DDBJ databases">
        <authorList>
            <person name="Bishop-Lilly K.A."/>
            <person name="Broomall S.M."/>
            <person name="Chain P.S."/>
            <person name="Chertkov O."/>
            <person name="Coyne S.R."/>
            <person name="Daligault H.E."/>
            <person name="Davenport K.W."/>
            <person name="Erkkila T."/>
            <person name="Frey K.G."/>
            <person name="Gibbons H.S."/>
            <person name="Gu W."/>
            <person name="Jaissle J."/>
            <person name="Johnson S.L."/>
            <person name="Koroleva G.I."/>
            <person name="Ladner J.T."/>
            <person name="Lo C.-C."/>
            <person name="Minogue T.D."/>
            <person name="Munk C."/>
            <person name="Palacios G.F."/>
            <person name="Redden C.L."/>
            <person name="Rosenzweig C.N."/>
            <person name="Scholz M.B."/>
            <person name="Teshima H."/>
            <person name="Xu Y."/>
        </authorList>
    </citation>
    <scope>NUCLEOTIDE SEQUENCE</scope>
    <source>
        <strain evidence="12">Mb9</strain>
    </source>
</reference>
<dbReference type="GO" id="GO:0004639">
    <property type="term" value="F:phosphoribosylaminoimidazolesuccinocarboxamide synthase activity"/>
    <property type="evidence" value="ECO:0007669"/>
    <property type="project" value="UniProtKB-UniRule"/>
</dbReference>
<keyword evidence="4 8" id="KW-0547">Nucleotide-binding</keyword>
<evidence type="ECO:0000259" key="9">
    <source>
        <dbReference type="Pfam" id="PF01259"/>
    </source>
</evidence>
<dbReference type="InterPro" id="IPR028923">
    <property type="entry name" value="SAICAR_synt/ADE2_N"/>
</dbReference>
<dbReference type="PANTHER" id="PTHR43599">
    <property type="entry name" value="MULTIFUNCTIONAL PROTEIN ADE2"/>
    <property type="match status" value="1"/>
</dbReference>
<dbReference type="CDD" id="cd01415">
    <property type="entry name" value="SAICAR_synt_PurC"/>
    <property type="match status" value="1"/>
</dbReference>
<evidence type="ECO:0000256" key="1">
    <source>
        <dbReference type="ARBA" id="ARBA00004672"/>
    </source>
</evidence>
<evidence type="ECO:0000313" key="10">
    <source>
        <dbReference type="EMBL" id="AIS32425.1"/>
    </source>
</evidence>
<name>A0A090IAX7_METFO</name>
<accession>A0A090IAX7</accession>
<dbReference type="GeneID" id="26738952"/>
<dbReference type="SUPFAM" id="SSF56104">
    <property type="entry name" value="SAICAR synthase-like"/>
    <property type="match status" value="1"/>
</dbReference>
<dbReference type="InterPro" id="IPR001636">
    <property type="entry name" value="SAICAR_synth"/>
</dbReference>
<evidence type="ECO:0000313" key="12">
    <source>
        <dbReference type="EMBL" id="CEL24339.1"/>
    </source>
</evidence>
<comment type="similarity">
    <text evidence="2 8">Belongs to the SAICAR synthetase family.</text>
</comment>
<evidence type="ECO:0000256" key="8">
    <source>
        <dbReference type="HAMAP-Rule" id="MF_00137"/>
    </source>
</evidence>
<comment type="catalytic activity">
    <reaction evidence="7 8">
        <text>5-amino-1-(5-phospho-D-ribosyl)imidazole-4-carboxylate + L-aspartate + ATP = (2S)-2-[5-amino-1-(5-phospho-beta-D-ribosyl)imidazole-4-carboxamido]succinate + ADP + phosphate + 2 H(+)</text>
        <dbReference type="Rhea" id="RHEA:22628"/>
        <dbReference type="ChEBI" id="CHEBI:15378"/>
        <dbReference type="ChEBI" id="CHEBI:29991"/>
        <dbReference type="ChEBI" id="CHEBI:30616"/>
        <dbReference type="ChEBI" id="CHEBI:43474"/>
        <dbReference type="ChEBI" id="CHEBI:58443"/>
        <dbReference type="ChEBI" id="CHEBI:77657"/>
        <dbReference type="ChEBI" id="CHEBI:456216"/>
        <dbReference type="EC" id="6.3.2.6"/>
    </reaction>
</comment>
<dbReference type="KEGG" id="mfi:DSM1535_2308"/>
<proteinExistence type="inferred from homology"/>
<keyword evidence="6 8" id="KW-0067">ATP-binding</keyword>
<gene>
    <name evidence="8 11" type="primary">purC</name>
    <name evidence="10" type="ORF">BRM9_1613</name>
    <name evidence="11" type="ORF">DSM1535_2308</name>
    <name evidence="12" type="ORF">MB9_0695</name>
</gene>
<dbReference type="AlphaFoldDB" id="A0A090IAX7"/>
<evidence type="ECO:0000256" key="3">
    <source>
        <dbReference type="ARBA" id="ARBA00022598"/>
    </source>
</evidence>
<evidence type="ECO:0000256" key="5">
    <source>
        <dbReference type="ARBA" id="ARBA00022755"/>
    </source>
</evidence>
<dbReference type="KEGG" id="mfc:BRM9_1613"/>
<dbReference type="GO" id="GO:0006189">
    <property type="term" value="P:'de novo' IMP biosynthetic process"/>
    <property type="evidence" value="ECO:0007669"/>
    <property type="project" value="UniProtKB-UniRule"/>
</dbReference>
<dbReference type="HAMAP" id="MF_00137">
    <property type="entry name" value="SAICAR_synth"/>
    <property type="match status" value="1"/>
</dbReference>
<evidence type="ECO:0000256" key="2">
    <source>
        <dbReference type="ARBA" id="ARBA00010190"/>
    </source>
</evidence>
<feature type="domain" description="SAICAR synthetase/ADE2 N-terminal" evidence="9">
    <location>
        <begin position="8"/>
        <end position="233"/>
    </location>
</feature>
<dbReference type="InterPro" id="IPR033934">
    <property type="entry name" value="SAICAR_synt_PurC"/>
</dbReference>
<dbReference type="STRING" id="2162.BRM9_1613"/>
<dbReference type="FunFam" id="3.30.470.20:FF:000006">
    <property type="entry name" value="Phosphoribosylaminoimidazole-succinocarboxamide synthase"/>
    <property type="match status" value="1"/>
</dbReference>
<dbReference type="Proteomes" id="UP000062768">
    <property type="component" value="Chromosome I"/>
</dbReference>
<reference evidence="10" key="1">
    <citation type="submission" date="2013-12" db="EMBL/GenBank/DDBJ databases">
        <title>The complete genome sequence of Methanobacterium sp. BRM9.</title>
        <authorList>
            <consortium name="Pastoral Greenhouse Gas Research Consortium"/>
            <person name="Kelly W.J."/>
            <person name="Leahy S.C."/>
            <person name="Perry R."/>
            <person name="Li D."/>
            <person name="Altermann E."/>
            <person name="Lambie S.C."/>
            <person name="Attwood G.T."/>
        </authorList>
    </citation>
    <scope>NUCLEOTIDE SEQUENCE [LARGE SCALE GENOMIC DNA]</scope>
    <source>
        <strain evidence="10">BRM9</strain>
    </source>
</reference>
<reference evidence="11" key="2">
    <citation type="submission" date="2014-08" db="EMBL/GenBank/DDBJ databases">
        <authorList>
            <person name="Wibberg D."/>
        </authorList>
    </citation>
    <scope>NUCLEOTIDE SEQUENCE</scope>
</reference>
<dbReference type="PANTHER" id="PTHR43599:SF3">
    <property type="entry name" value="SI:DKEY-6E2.2"/>
    <property type="match status" value="1"/>
</dbReference>
<comment type="pathway">
    <text evidence="1 8">Purine metabolism; IMP biosynthesis via de novo pathway; 5-amino-1-(5-phospho-D-ribosyl)imidazole-4-carboxamide from 5-amino-1-(5-phospho-D-ribosyl)imidazole-4-carboxylate: step 1/2.</text>
</comment>
<protein>
    <recommendedName>
        <fullName evidence="8">Phosphoribosylaminoimidazole-succinocarboxamide synthase</fullName>
        <ecNumber evidence="8">6.3.2.6</ecNumber>
    </recommendedName>
    <alternativeName>
        <fullName evidence="8">SAICAR synthetase</fullName>
    </alternativeName>
</protein>
<dbReference type="Gene3D" id="3.30.470.20">
    <property type="entry name" value="ATP-grasp fold, B domain"/>
    <property type="match status" value="1"/>
</dbReference>
<keyword evidence="5 8" id="KW-0658">Purine biosynthesis</keyword>
<dbReference type="OrthoDB" id="10775at2157"/>
<dbReference type="GO" id="GO:0009236">
    <property type="term" value="P:cobalamin biosynthetic process"/>
    <property type="evidence" value="ECO:0007669"/>
    <property type="project" value="InterPro"/>
</dbReference>
<dbReference type="InterPro" id="IPR018236">
    <property type="entry name" value="SAICAR_synthetase_CS"/>
</dbReference>
<evidence type="ECO:0000256" key="4">
    <source>
        <dbReference type="ARBA" id="ARBA00022741"/>
    </source>
</evidence>
<dbReference type="NCBIfam" id="TIGR00081">
    <property type="entry name" value="purC"/>
    <property type="match status" value="1"/>
</dbReference>
<dbReference type="Pfam" id="PF01259">
    <property type="entry name" value="SAICAR_synt"/>
    <property type="match status" value="1"/>
</dbReference>
<dbReference type="EMBL" id="LN515531">
    <property type="protein sequence ID" value="CEA14668.1"/>
    <property type="molecule type" value="Genomic_DNA"/>
</dbReference>
<organism evidence="11">
    <name type="scientific">Methanobacterium formicicum</name>
    <dbReference type="NCBI Taxonomy" id="2162"/>
    <lineage>
        <taxon>Archaea</taxon>
        <taxon>Methanobacteriati</taxon>
        <taxon>Methanobacteriota</taxon>
        <taxon>Methanomada group</taxon>
        <taxon>Methanobacteria</taxon>
        <taxon>Methanobacteriales</taxon>
        <taxon>Methanobacteriaceae</taxon>
        <taxon>Methanobacterium</taxon>
    </lineage>
</organism>
<dbReference type="Gene3D" id="3.30.200.20">
    <property type="entry name" value="Phosphorylase Kinase, domain 1"/>
    <property type="match status" value="1"/>
</dbReference>
<dbReference type="EMBL" id="LN734822">
    <property type="protein sequence ID" value="CEL24339.1"/>
    <property type="molecule type" value="Genomic_DNA"/>
</dbReference>
<dbReference type="PROSITE" id="PS01057">
    <property type="entry name" value="SAICAR_SYNTHETASE_1"/>
    <property type="match status" value="1"/>
</dbReference>
<dbReference type="RefSeq" id="WP_048073632.1">
    <property type="nucleotide sequence ID" value="NZ_CP006933.1"/>
</dbReference>
<keyword evidence="13" id="KW-1185">Reference proteome</keyword>
<dbReference type="Proteomes" id="UP000029661">
    <property type="component" value="Chromosome"/>
</dbReference>
<dbReference type="EC" id="6.3.2.6" evidence="8"/>
<evidence type="ECO:0000313" key="11">
    <source>
        <dbReference type="EMBL" id="CEA14668.1"/>
    </source>
</evidence>
<dbReference type="EMBL" id="CP006933">
    <property type="protein sequence ID" value="AIS32425.1"/>
    <property type="molecule type" value="Genomic_DNA"/>
</dbReference>